<keyword evidence="5" id="KW-0964">Secreted</keyword>
<proteinExistence type="predicted"/>
<keyword evidence="12" id="KW-1185">Reference proteome</keyword>
<feature type="domain" description="PLD phosphodiesterase" evidence="10">
    <location>
        <begin position="413"/>
        <end position="440"/>
    </location>
</feature>
<organism evidence="11 12">
    <name type="scientific">Acuticoccus mangrovi</name>
    <dbReference type="NCBI Taxonomy" id="2796142"/>
    <lineage>
        <taxon>Bacteria</taxon>
        <taxon>Pseudomonadati</taxon>
        <taxon>Pseudomonadota</taxon>
        <taxon>Alphaproteobacteria</taxon>
        <taxon>Hyphomicrobiales</taxon>
        <taxon>Amorphaceae</taxon>
        <taxon>Acuticoccus</taxon>
    </lineage>
</organism>
<keyword evidence="6" id="KW-0677">Repeat</keyword>
<dbReference type="InterPro" id="IPR025202">
    <property type="entry name" value="PLD-like_dom"/>
</dbReference>
<dbReference type="SUPFAM" id="SSF56024">
    <property type="entry name" value="Phospholipase D/nuclease"/>
    <property type="match status" value="2"/>
</dbReference>
<evidence type="ECO:0000313" key="12">
    <source>
        <dbReference type="Proteomes" id="UP000609531"/>
    </source>
</evidence>
<evidence type="ECO:0000259" key="10">
    <source>
        <dbReference type="PROSITE" id="PS50035"/>
    </source>
</evidence>
<reference evidence="11" key="1">
    <citation type="submission" date="2020-12" db="EMBL/GenBank/DDBJ databases">
        <title>Bacterial taxonomy.</title>
        <authorList>
            <person name="Pan X."/>
        </authorList>
    </citation>
    <scope>NUCLEOTIDE SEQUENCE</scope>
    <source>
        <strain evidence="11">B2012</strain>
    </source>
</reference>
<dbReference type="InterPro" id="IPR001736">
    <property type="entry name" value="PLipase_D/transphosphatidylase"/>
</dbReference>
<gene>
    <name evidence="11" type="ORF">JCR33_07155</name>
</gene>
<protein>
    <recommendedName>
        <fullName evidence="4">Phospholipase D</fullName>
    </recommendedName>
    <alternativeName>
        <fullName evidence="9">Choline phosphatase</fullName>
    </alternativeName>
</protein>
<feature type="domain" description="PLD phosphodiesterase" evidence="10">
    <location>
        <begin position="162"/>
        <end position="189"/>
    </location>
</feature>
<comment type="subcellular location">
    <subcellularLocation>
        <location evidence="3">Secreted</location>
    </subcellularLocation>
</comment>
<dbReference type="AlphaFoldDB" id="A0A934IFB0"/>
<sequence length="528" mass="58793">MTPATPGSDPEATDHTIIPLILASAAYPRMERVALSAERSLLLCFRIFQPSTRLRSEVARGLGLETWADLLGYVARRGVAVRVFVADFDPKFAGALHAGTVRTVEELAPIVADTDGRLAVAPARHPGELGVALRVAFWPLVRPKLRKHAGERVRYWPPARLWPATHHMKMIVADAREGVIGGLDVDERRYDDPLHDRPAERTWHDVSLYVKGPVVAEADRFMRWLWQEEAGRRARAGRTRGEDAIAVPTLPPAGDPPTPRFAAPEPYEGALPRNVAFHVTQSTRSRWPVARGPRTVSRTIYERMLSLIGEARWFLYLENQFLRDVGIAAAIEHRMRRVPELQLIVVVPAAPDVVAFEHDRGDGARHGEWLQLRRLGGLQDEFSPRVGIFTLAGAKLPESDEADHSRAAMGSRGIVYVHSKVTIVDDRLAMVASANLNGRSLRMDTETGISWEGAEHVGRFRGALWRHHLGDHHAADGRDVLTPWRCAAAANASSAPGPSGPGRFVMWWNRRDTADFARCRPYMPGWYV</sequence>
<dbReference type="RefSeq" id="WP_198881355.1">
    <property type="nucleotide sequence ID" value="NZ_JAEKJA010000005.1"/>
</dbReference>
<dbReference type="GO" id="GO:0004630">
    <property type="term" value="F:phospholipase D activity"/>
    <property type="evidence" value="ECO:0007669"/>
    <property type="project" value="UniProtKB-EC"/>
</dbReference>
<dbReference type="GO" id="GO:0009395">
    <property type="term" value="P:phospholipid catabolic process"/>
    <property type="evidence" value="ECO:0007669"/>
    <property type="project" value="TreeGrafter"/>
</dbReference>
<comment type="function">
    <text evidence="2">Could be a virulence factor.</text>
</comment>
<evidence type="ECO:0000256" key="1">
    <source>
        <dbReference type="ARBA" id="ARBA00000798"/>
    </source>
</evidence>
<evidence type="ECO:0000256" key="4">
    <source>
        <dbReference type="ARBA" id="ARBA00018392"/>
    </source>
</evidence>
<dbReference type="InterPro" id="IPR015679">
    <property type="entry name" value="PLipase_D_fam"/>
</dbReference>
<evidence type="ECO:0000256" key="9">
    <source>
        <dbReference type="ARBA" id="ARBA00029594"/>
    </source>
</evidence>
<dbReference type="Pfam" id="PF13091">
    <property type="entry name" value="PLDc_2"/>
    <property type="match status" value="1"/>
</dbReference>
<dbReference type="EMBL" id="JAEKJA010000005">
    <property type="protein sequence ID" value="MBJ3775458.1"/>
    <property type="molecule type" value="Genomic_DNA"/>
</dbReference>
<evidence type="ECO:0000256" key="6">
    <source>
        <dbReference type="ARBA" id="ARBA00022737"/>
    </source>
</evidence>
<comment type="caution">
    <text evidence="11">The sequence shown here is derived from an EMBL/GenBank/DDBJ whole genome shotgun (WGS) entry which is preliminary data.</text>
</comment>
<accession>A0A934IFB0</accession>
<evidence type="ECO:0000256" key="2">
    <source>
        <dbReference type="ARBA" id="ARBA00003145"/>
    </source>
</evidence>
<keyword evidence="8" id="KW-0443">Lipid metabolism</keyword>
<dbReference type="PANTHER" id="PTHR18896:SF76">
    <property type="entry name" value="PHOSPHOLIPASE"/>
    <property type="match status" value="1"/>
</dbReference>
<dbReference type="GO" id="GO:0005576">
    <property type="term" value="C:extracellular region"/>
    <property type="evidence" value="ECO:0007669"/>
    <property type="project" value="UniProtKB-SubCell"/>
</dbReference>
<evidence type="ECO:0000256" key="8">
    <source>
        <dbReference type="ARBA" id="ARBA00023098"/>
    </source>
</evidence>
<name>A0A934IFB0_9HYPH</name>
<evidence type="ECO:0000313" key="11">
    <source>
        <dbReference type="EMBL" id="MBJ3775458.1"/>
    </source>
</evidence>
<comment type="catalytic activity">
    <reaction evidence="1">
        <text>a 1,2-diacyl-sn-glycero-3-phosphocholine + H2O = a 1,2-diacyl-sn-glycero-3-phosphate + choline + H(+)</text>
        <dbReference type="Rhea" id="RHEA:14445"/>
        <dbReference type="ChEBI" id="CHEBI:15354"/>
        <dbReference type="ChEBI" id="CHEBI:15377"/>
        <dbReference type="ChEBI" id="CHEBI:15378"/>
        <dbReference type="ChEBI" id="CHEBI:57643"/>
        <dbReference type="ChEBI" id="CHEBI:58608"/>
        <dbReference type="EC" id="3.1.4.4"/>
    </reaction>
</comment>
<dbReference type="Gene3D" id="3.30.870.10">
    <property type="entry name" value="Endonuclease Chain A"/>
    <property type="match status" value="2"/>
</dbReference>
<keyword evidence="7" id="KW-0378">Hydrolase</keyword>
<evidence type="ECO:0000256" key="5">
    <source>
        <dbReference type="ARBA" id="ARBA00022525"/>
    </source>
</evidence>
<evidence type="ECO:0000256" key="7">
    <source>
        <dbReference type="ARBA" id="ARBA00022801"/>
    </source>
</evidence>
<dbReference type="Proteomes" id="UP000609531">
    <property type="component" value="Unassembled WGS sequence"/>
</dbReference>
<dbReference type="PROSITE" id="PS50035">
    <property type="entry name" value="PLD"/>
    <property type="match status" value="2"/>
</dbReference>
<dbReference type="SMART" id="SM00155">
    <property type="entry name" value="PLDc"/>
    <property type="match status" value="2"/>
</dbReference>
<dbReference type="PANTHER" id="PTHR18896">
    <property type="entry name" value="PHOSPHOLIPASE D"/>
    <property type="match status" value="1"/>
</dbReference>
<evidence type="ECO:0000256" key="3">
    <source>
        <dbReference type="ARBA" id="ARBA00004613"/>
    </source>
</evidence>